<dbReference type="EMBL" id="LFTY01000001">
    <property type="protein sequence ID" value="KMW60544.1"/>
    <property type="molecule type" value="Genomic_DNA"/>
</dbReference>
<evidence type="ECO:0000313" key="1">
    <source>
        <dbReference type="EMBL" id="KMW60544.1"/>
    </source>
</evidence>
<gene>
    <name evidence="1" type="ORF">AIOL_000706</name>
</gene>
<evidence type="ECO:0000313" key="2">
    <source>
        <dbReference type="Proteomes" id="UP000037178"/>
    </source>
</evidence>
<organism evidence="1 2">
    <name type="scientific">Candidatus Rhodobacter oscarellae</name>
    <dbReference type="NCBI Taxonomy" id="1675527"/>
    <lineage>
        <taxon>Bacteria</taxon>
        <taxon>Pseudomonadati</taxon>
        <taxon>Pseudomonadota</taxon>
        <taxon>Alphaproteobacteria</taxon>
        <taxon>Rhodobacterales</taxon>
        <taxon>Rhodobacter group</taxon>
        <taxon>Rhodobacter</taxon>
    </lineage>
</organism>
<reference evidence="1 2" key="1">
    <citation type="submission" date="2015-06" db="EMBL/GenBank/DDBJ databases">
        <title>Draft genome sequence of an Alphaproteobacteria species associated to the Mediterranean sponge Oscarella lobularis.</title>
        <authorList>
            <person name="Jourda C."/>
            <person name="Santini S."/>
            <person name="Claverie J.-M."/>
        </authorList>
    </citation>
    <scope>NUCLEOTIDE SEQUENCE [LARGE SCALE GENOMIC DNA]</scope>
    <source>
        <strain evidence="1">IGS</strain>
    </source>
</reference>
<name>A0A0J9EFT3_9RHOB</name>
<dbReference type="PATRIC" id="fig|1675527.3.peg.762"/>
<dbReference type="AlphaFoldDB" id="A0A0J9EFT3"/>
<sequence>MHSLSPLPSPRRSLGCIKHGRSPGLRVDACAAFPGLFGPSGIQRSLAAYSRGGGSGCRPLIGSPIPDSHFGPPCLGTGAGTMHGHLAGIATNGQGHLRRAVAGFRRATSAAPGDATAISCGKPAANRQMQGVFVDSCRLGPRHCSSRINTGSKIAVLTAQTERL</sequence>
<protein>
    <submittedName>
        <fullName evidence="1">Uncharacterized protein</fullName>
    </submittedName>
</protein>
<proteinExistence type="predicted"/>
<accession>A0A0J9EFT3</accession>
<dbReference type="Proteomes" id="UP000037178">
    <property type="component" value="Unassembled WGS sequence"/>
</dbReference>
<comment type="caution">
    <text evidence="1">The sequence shown here is derived from an EMBL/GenBank/DDBJ whole genome shotgun (WGS) entry which is preliminary data.</text>
</comment>
<dbReference type="STRING" id="1675527.AIOL_000706"/>
<keyword evidence="2" id="KW-1185">Reference proteome</keyword>